<feature type="binding site" evidence="7">
    <location>
        <position position="423"/>
    </location>
    <ligand>
        <name>ATP</name>
        <dbReference type="ChEBI" id="CHEBI:30616"/>
    </ligand>
</feature>
<dbReference type="SMART" id="SM01086">
    <property type="entry name" value="ClpB_D2-small"/>
    <property type="match status" value="1"/>
</dbReference>
<keyword evidence="10" id="KW-0645">Protease</keyword>
<dbReference type="FunFam" id="3.40.50.300:FF:000213">
    <property type="entry name" value="ATP-dependent protease ATPase subunit HslU"/>
    <property type="match status" value="1"/>
</dbReference>
<dbReference type="GO" id="GO:0009376">
    <property type="term" value="C:HslUV protease complex"/>
    <property type="evidence" value="ECO:0007669"/>
    <property type="project" value="UniProtKB-UniRule"/>
</dbReference>
<dbReference type="Proteomes" id="UP000184139">
    <property type="component" value="Unassembled WGS sequence"/>
</dbReference>
<comment type="similarity">
    <text evidence="2 7">Belongs to the ClpX chaperone family. HslU subfamily.</text>
</comment>
<feature type="binding site" evidence="7">
    <location>
        <begin position="63"/>
        <end position="68"/>
    </location>
    <ligand>
        <name>ATP</name>
        <dbReference type="ChEBI" id="CHEBI:30616"/>
    </ligand>
</feature>
<dbReference type="HAMAP" id="MF_00249">
    <property type="entry name" value="HslU"/>
    <property type="match status" value="1"/>
</dbReference>
<proteinExistence type="inferred from homology"/>
<gene>
    <name evidence="7" type="primary">hslU</name>
    <name evidence="10" type="ORF">SAMN02745124_02087</name>
</gene>
<dbReference type="NCBIfam" id="NF003544">
    <property type="entry name" value="PRK05201.1"/>
    <property type="match status" value="1"/>
</dbReference>
<feature type="binding site" evidence="7">
    <location>
        <position position="21"/>
    </location>
    <ligand>
        <name>ATP</name>
        <dbReference type="ChEBI" id="CHEBI:30616"/>
    </ligand>
</feature>
<dbReference type="Pfam" id="PF07724">
    <property type="entry name" value="AAA_2"/>
    <property type="match status" value="1"/>
</dbReference>
<feature type="domain" description="Clp ATPase C-terminal" evidence="9">
    <location>
        <begin position="365"/>
        <end position="459"/>
    </location>
</feature>
<evidence type="ECO:0000256" key="6">
    <source>
        <dbReference type="ARBA" id="ARBA00023186"/>
    </source>
</evidence>
<feature type="binding site" evidence="7">
    <location>
        <position position="351"/>
    </location>
    <ligand>
        <name>ATP</name>
        <dbReference type="ChEBI" id="CHEBI:30616"/>
    </ligand>
</feature>
<keyword evidence="4 7" id="KW-0547">Nucleotide-binding</keyword>
<keyword evidence="11" id="KW-1185">Reference proteome</keyword>
<evidence type="ECO:0000256" key="1">
    <source>
        <dbReference type="ARBA" id="ARBA00004496"/>
    </source>
</evidence>
<dbReference type="InterPro" id="IPR050052">
    <property type="entry name" value="ATP-dep_Clp_protease_ClpX"/>
</dbReference>
<dbReference type="GO" id="GO:0005524">
    <property type="term" value="F:ATP binding"/>
    <property type="evidence" value="ECO:0007669"/>
    <property type="project" value="UniProtKB-UniRule"/>
</dbReference>
<dbReference type="STRING" id="1121409.SAMN02745124_02087"/>
<evidence type="ECO:0000259" key="9">
    <source>
        <dbReference type="SMART" id="SM01086"/>
    </source>
</evidence>
<reference evidence="10 11" key="1">
    <citation type="submission" date="2016-11" db="EMBL/GenBank/DDBJ databases">
        <authorList>
            <person name="Jaros S."/>
            <person name="Januszkiewicz K."/>
            <person name="Wedrychowicz H."/>
        </authorList>
    </citation>
    <scope>NUCLEOTIDE SEQUENCE [LARGE SCALE GENOMIC DNA]</scope>
    <source>
        <strain evidence="10 11">DSM 9705</strain>
    </source>
</reference>
<dbReference type="SUPFAM" id="SSF52540">
    <property type="entry name" value="P-loop containing nucleoside triphosphate hydrolases"/>
    <property type="match status" value="1"/>
</dbReference>
<dbReference type="InterPro" id="IPR027417">
    <property type="entry name" value="P-loop_NTPase"/>
</dbReference>
<evidence type="ECO:0000256" key="4">
    <source>
        <dbReference type="ARBA" id="ARBA00022741"/>
    </source>
</evidence>
<dbReference type="SMART" id="SM00382">
    <property type="entry name" value="AAA"/>
    <property type="match status" value="1"/>
</dbReference>
<dbReference type="InterPro" id="IPR003959">
    <property type="entry name" value="ATPase_AAA_core"/>
</dbReference>
<protein>
    <recommendedName>
        <fullName evidence="7">ATP-dependent protease ATPase subunit HslU</fullName>
    </recommendedName>
    <alternativeName>
        <fullName evidence="7">Unfoldase HslU</fullName>
    </alternativeName>
</protein>
<accession>A0A1M5W5T5</accession>
<dbReference type="Gene3D" id="3.40.50.300">
    <property type="entry name" value="P-loop containing nucleotide triphosphate hydrolases"/>
    <property type="match status" value="2"/>
</dbReference>
<dbReference type="InterPro" id="IPR003593">
    <property type="entry name" value="AAA+_ATPase"/>
</dbReference>
<dbReference type="GO" id="GO:0008233">
    <property type="term" value="F:peptidase activity"/>
    <property type="evidence" value="ECO:0007669"/>
    <property type="project" value="UniProtKB-KW"/>
</dbReference>
<evidence type="ECO:0000256" key="2">
    <source>
        <dbReference type="ARBA" id="ARBA00009771"/>
    </source>
</evidence>
<evidence type="ECO:0000256" key="3">
    <source>
        <dbReference type="ARBA" id="ARBA00022490"/>
    </source>
</evidence>
<dbReference type="RefSeq" id="WP_073375824.1">
    <property type="nucleotide sequence ID" value="NZ_FQXS01000011.1"/>
</dbReference>
<dbReference type="Pfam" id="PF00004">
    <property type="entry name" value="AAA"/>
    <property type="match status" value="1"/>
</dbReference>
<dbReference type="OrthoDB" id="9804062at2"/>
<name>A0A1M5W5T5_9BACT</name>
<dbReference type="AlphaFoldDB" id="A0A1M5W5T5"/>
<dbReference type="InterPro" id="IPR004491">
    <property type="entry name" value="HslU"/>
</dbReference>
<dbReference type="PANTHER" id="PTHR48102:SF3">
    <property type="entry name" value="ATP-DEPENDENT PROTEASE ATPASE SUBUNIT HSLU"/>
    <property type="match status" value="1"/>
</dbReference>
<dbReference type="Gene3D" id="1.10.8.60">
    <property type="match status" value="1"/>
</dbReference>
<dbReference type="CDD" id="cd19498">
    <property type="entry name" value="RecA-like_HslU"/>
    <property type="match status" value="1"/>
</dbReference>
<dbReference type="Gene3D" id="1.10.8.10">
    <property type="entry name" value="DNA helicase RuvA subunit, C-terminal domain"/>
    <property type="match status" value="1"/>
</dbReference>
<dbReference type="GO" id="GO:0043335">
    <property type="term" value="P:protein unfolding"/>
    <property type="evidence" value="ECO:0007669"/>
    <property type="project" value="UniProtKB-UniRule"/>
</dbReference>
<dbReference type="FunFam" id="3.40.50.300:FF:000220">
    <property type="entry name" value="ATP-dependent protease ATPase subunit HslU"/>
    <property type="match status" value="1"/>
</dbReference>
<feature type="binding site" evidence="7">
    <location>
        <position position="284"/>
    </location>
    <ligand>
        <name>ATP</name>
        <dbReference type="ChEBI" id="CHEBI:30616"/>
    </ligand>
</feature>
<dbReference type="EMBL" id="FQXS01000011">
    <property type="protein sequence ID" value="SHH82798.1"/>
    <property type="molecule type" value="Genomic_DNA"/>
</dbReference>
<keyword evidence="6 7" id="KW-0143">Chaperone</keyword>
<organism evidence="10 11">
    <name type="scientific">Desulfofustis glycolicus DSM 9705</name>
    <dbReference type="NCBI Taxonomy" id="1121409"/>
    <lineage>
        <taxon>Bacteria</taxon>
        <taxon>Pseudomonadati</taxon>
        <taxon>Thermodesulfobacteriota</taxon>
        <taxon>Desulfobulbia</taxon>
        <taxon>Desulfobulbales</taxon>
        <taxon>Desulfocapsaceae</taxon>
        <taxon>Desulfofustis</taxon>
    </lineage>
</organism>
<comment type="function">
    <text evidence="7">ATPase subunit of a proteasome-like degradation complex; this subunit has chaperone activity. The binding of ATP and its subsequent hydrolysis by HslU are essential for unfolding of protein substrates subsequently hydrolyzed by HslV. HslU recognizes the N-terminal part of its protein substrates and unfolds these before they are guided to HslV for hydrolysis.</text>
</comment>
<comment type="subunit">
    <text evidence="7">A double ring-shaped homohexamer of HslV is capped on each side by a ring-shaped HslU homohexamer. The assembly of the HslU/HslV complex is dependent on binding of ATP.</text>
</comment>
<keyword evidence="3 7" id="KW-0963">Cytoplasm</keyword>
<evidence type="ECO:0000259" key="8">
    <source>
        <dbReference type="SMART" id="SM00382"/>
    </source>
</evidence>
<dbReference type="PANTHER" id="PTHR48102">
    <property type="entry name" value="ATP-DEPENDENT CLP PROTEASE ATP-BINDING SUBUNIT CLPX-LIKE, MITOCHONDRIAL-RELATED"/>
    <property type="match status" value="1"/>
</dbReference>
<dbReference type="GO" id="GO:0036402">
    <property type="term" value="F:proteasome-activating activity"/>
    <property type="evidence" value="ECO:0007669"/>
    <property type="project" value="UniProtKB-UniRule"/>
</dbReference>
<dbReference type="InterPro" id="IPR019489">
    <property type="entry name" value="Clp_ATPase_C"/>
</dbReference>
<evidence type="ECO:0000313" key="11">
    <source>
        <dbReference type="Proteomes" id="UP000184139"/>
    </source>
</evidence>
<evidence type="ECO:0000313" key="10">
    <source>
        <dbReference type="EMBL" id="SHH82798.1"/>
    </source>
</evidence>
<keyword evidence="5 7" id="KW-0067">ATP-binding</keyword>
<keyword evidence="10" id="KW-0378">Hydrolase</keyword>
<dbReference type="GO" id="GO:0016887">
    <property type="term" value="F:ATP hydrolysis activity"/>
    <property type="evidence" value="ECO:0007669"/>
    <property type="project" value="InterPro"/>
</dbReference>
<feature type="domain" description="AAA+ ATPase" evidence="8">
    <location>
        <begin position="52"/>
        <end position="346"/>
    </location>
</feature>
<comment type="subcellular location">
    <subcellularLocation>
        <location evidence="1 7">Cytoplasm</location>
    </subcellularLocation>
</comment>
<evidence type="ECO:0000256" key="7">
    <source>
        <dbReference type="HAMAP-Rule" id="MF_00249"/>
    </source>
</evidence>
<sequence length="473" mass="53078">MIDRQSLTPRETLAELDKYIVGQADAKRSVAIALRNRWRRRQVPEPLQEEIAPKNIIMIGPTGVGKTEIARRLATLAQSPFVKVEASKFTEVGYVGRDVESMVRDLVEIAITMVKAEEQARLEGLAEAAAEDKMLDLLLPPSPNRRGPLSDTGPEGATSFTLVTQEQHAPAAAAGDHEDSTRERIRQMLRAGKFAEREVELTLDEAKSMPMVEIMTTSGMEEMQSNLQDAFSKIFPRKKKKRRLKVPEAMAALKQQEMERLVDMDKVMKEALRRSEQSGIIFLDEIDKIASRSGGMIHGPDVSREGVQRDLLPIVEGTTVTTKHGPVKTDHILFIASGAFHVSKPSDLIPEMQGRFPIRVELQPLGEEEFVRILTEPENALTKQYIALLATEGIELSFDDSAIREMARIAVEVNENTEEIGARRLHTVMERVLDELSYDASERPEGSFVVTADYVRRQLQTIIEDRDLSRFIL</sequence>
<dbReference type="NCBIfam" id="TIGR00390">
    <property type="entry name" value="hslU"/>
    <property type="match status" value="1"/>
</dbReference>
<evidence type="ECO:0000256" key="5">
    <source>
        <dbReference type="ARBA" id="ARBA00022840"/>
    </source>
</evidence>